<evidence type="ECO:0000313" key="4">
    <source>
        <dbReference type="Proteomes" id="UP001238334"/>
    </source>
</evidence>
<accession>A0A9Y2P0T2</accession>
<feature type="signal peptide" evidence="1">
    <location>
        <begin position="1"/>
        <end position="21"/>
    </location>
</feature>
<dbReference type="InterPro" id="IPR029052">
    <property type="entry name" value="Metallo-depent_PP-like"/>
</dbReference>
<dbReference type="Proteomes" id="UP001238334">
    <property type="component" value="Chromosome"/>
</dbReference>
<feature type="domain" description="Calcineurin-like phosphoesterase" evidence="2">
    <location>
        <begin position="52"/>
        <end position="260"/>
    </location>
</feature>
<dbReference type="KEGG" id="ppso:QPJ95_12395"/>
<reference evidence="3 4" key="1">
    <citation type="submission" date="2023-06" db="EMBL/GenBank/DDBJ databases">
        <title>Parasedimentitalea psychrophila sp. nov., a psychrophilic bacterium isolated from deep-sea sediment.</title>
        <authorList>
            <person name="Li A."/>
        </authorList>
    </citation>
    <scope>NUCLEOTIDE SEQUENCE [LARGE SCALE GENOMIC DNA]</scope>
    <source>
        <strain evidence="3 4">QS115</strain>
    </source>
</reference>
<dbReference type="Pfam" id="PF00149">
    <property type="entry name" value="Metallophos"/>
    <property type="match status" value="1"/>
</dbReference>
<dbReference type="AlphaFoldDB" id="A0A9Y2P0T2"/>
<proteinExistence type="predicted"/>
<evidence type="ECO:0000259" key="2">
    <source>
        <dbReference type="Pfam" id="PF00149"/>
    </source>
</evidence>
<dbReference type="RefSeq" id="WP_270917933.1">
    <property type="nucleotide sequence ID" value="NZ_CP127247.1"/>
</dbReference>
<dbReference type="CDD" id="cd00838">
    <property type="entry name" value="MPP_superfamily"/>
    <property type="match status" value="1"/>
</dbReference>
<name>A0A9Y2P0T2_9RHOB</name>
<organism evidence="3 4">
    <name type="scientific">Parasedimentitalea psychrophila</name>
    <dbReference type="NCBI Taxonomy" id="2997337"/>
    <lineage>
        <taxon>Bacteria</taxon>
        <taxon>Pseudomonadati</taxon>
        <taxon>Pseudomonadota</taxon>
        <taxon>Alphaproteobacteria</taxon>
        <taxon>Rhodobacterales</taxon>
        <taxon>Paracoccaceae</taxon>
        <taxon>Parasedimentitalea</taxon>
    </lineage>
</organism>
<sequence length="337" mass="36879">MSKNSILAGVLAFALVGQSNAGELDFAPGPVAGPLPWTHENFDSDPQKFTFAIHSDLTGGERPEIFATAMAQLALLRPEFLISVGDLIDGGGDRDELIGEWESYDARIEGARFPVLYVSGNHDVSSELERELWGERYGPIYYHFRYRDVLFLVLDSEDMTSERRVELVKQRLDAIEIHKTQGAEAALTTPYGQSAEKQSGAISEAQADYFVKVLADNSDARHTFLFVHKPVWEASSSPYARIEGTLKARPFTAFNGHVHAYAYTQRMGRDHIQLATTGGGFFPDLGMSEDHVTLVTVGGEDEVSIANLMLAGIRDKTGAIPNNGDALCFSAAACESK</sequence>
<dbReference type="PANTHER" id="PTHR43143">
    <property type="entry name" value="METALLOPHOSPHOESTERASE, CALCINEURIN SUPERFAMILY"/>
    <property type="match status" value="1"/>
</dbReference>
<keyword evidence="4" id="KW-1185">Reference proteome</keyword>
<evidence type="ECO:0000313" key="3">
    <source>
        <dbReference type="EMBL" id="WIY23462.1"/>
    </source>
</evidence>
<dbReference type="EMBL" id="CP127247">
    <property type="protein sequence ID" value="WIY23462.1"/>
    <property type="molecule type" value="Genomic_DNA"/>
</dbReference>
<keyword evidence="1" id="KW-0732">Signal</keyword>
<evidence type="ECO:0000256" key="1">
    <source>
        <dbReference type="SAM" id="SignalP"/>
    </source>
</evidence>
<feature type="chain" id="PRO_5040886390" evidence="1">
    <location>
        <begin position="22"/>
        <end position="337"/>
    </location>
</feature>
<dbReference type="PANTHER" id="PTHR43143:SF1">
    <property type="entry name" value="SERINE_THREONINE-PROTEIN PHOSPHATASE CPPED1"/>
    <property type="match status" value="1"/>
</dbReference>
<dbReference type="InterPro" id="IPR051918">
    <property type="entry name" value="STPP_CPPED1"/>
</dbReference>
<dbReference type="Gene3D" id="3.60.21.10">
    <property type="match status" value="1"/>
</dbReference>
<gene>
    <name evidence="3" type="ORF">QPJ95_12395</name>
</gene>
<protein>
    <submittedName>
        <fullName evidence="3">Metallophosphoesterase</fullName>
    </submittedName>
</protein>
<dbReference type="GO" id="GO:0016787">
    <property type="term" value="F:hydrolase activity"/>
    <property type="evidence" value="ECO:0007669"/>
    <property type="project" value="InterPro"/>
</dbReference>
<dbReference type="InterPro" id="IPR004843">
    <property type="entry name" value="Calcineurin-like_PHP"/>
</dbReference>
<dbReference type="SUPFAM" id="SSF56300">
    <property type="entry name" value="Metallo-dependent phosphatases"/>
    <property type="match status" value="1"/>
</dbReference>